<reference evidence="1 2" key="1">
    <citation type="submission" date="2023-07" db="EMBL/GenBank/DDBJ databases">
        <title>Sorghum-associated microbial communities from plants grown in Nebraska, USA.</title>
        <authorList>
            <person name="Schachtman D."/>
        </authorList>
    </citation>
    <scope>NUCLEOTIDE SEQUENCE [LARGE SCALE GENOMIC DNA]</scope>
    <source>
        <strain evidence="1 2">DS1307</strain>
    </source>
</reference>
<sequence length="116" mass="12811">MVTGFWSSAAADFLVICLSVSDYKLPPDAVEKFCSAENPNMVDRSECGRAKQFDGVEIAFPKTGPADGVAYFWNYEAHKQGKGNIGFRVASKQKAPDEAEKKRIDDLARSLFSTIR</sequence>
<dbReference type="RefSeq" id="WP_306831517.1">
    <property type="nucleotide sequence ID" value="NZ_JAUSRF010000002.1"/>
</dbReference>
<evidence type="ECO:0000313" key="1">
    <source>
        <dbReference type="EMBL" id="MDP9836162.1"/>
    </source>
</evidence>
<accession>A0ABT9PNW2</accession>
<name>A0ABT9PNW2_9HYPH</name>
<gene>
    <name evidence="1" type="ORF">J2T09_000904</name>
</gene>
<organism evidence="1 2">
    <name type="scientific">Neorhizobium huautlense</name>
    <dbReference type="NCBI Taxonomy" id="67774"/>
    <lineage>
        <taxon>Bacteria</taxon>
        <taxon>Pseudomonadati</taxon>
        <taxon>Pseudomonadota</taxon>
        <taxon>Alphaproteobacteria</taxon>
        <taxon>Hyphomicrobiales</taxon>
        <taxon>Rhizobiaceae</taxon>
        <taxon>Rhizobium/Agrobacterium group</taxon>
        <taxon>Neorhizobium</taxon>
    </lineage>
</organism>
<evidence type="ECO:0000313" key="2">
    <source>
        <dbReference type="Proteomes" id="UP001241472"/>
    </source>
</evidence>
<dbReference type="Proteomes" id="UP001241472">
    <property type="component" value="Unassembled WGS sequence"/>
</dbReference>
<dbReference type="EMBL" id="JAUSRF010000002">
    <property type="protein sequence ID" value="MDP9836162.1"/>
    <property type="molecule type" value="Genomic_DNA"/>
</dbReference>
<comment type="caution">
    <text evidence="1">The sequence shown here is derived from an EMBL/GenBank/DDBJ whole genome shotgun (WGS) entry which is preliminary data.</text>
</comment>
<proteinExistence type="predicted"/>
<keyword evidence="2" id="KW-1185">Reference proteome</keyword>
<protein>
    <submittedName>
        <fullName evidence="1">Uncharacterized protein</fullName>
    </submittedName>
</protein>